<evidence type="ECO:0000313" key="2">
    <source>
        <dbReference type="Proteomes" id="UP000499080"/>
    </source>
</evidence>
<name>A0A4Y2DQR5_ARAVE</name>
<reference evidence="1 2" key="1">
    <citation type="journal article" date="2019" name="Sci. Rep.">
        <title>Orb-weaving spider Araneus ventricosus genome elucidates the spidroin gene catalogue.</title>
        <authorList>
            <person name="Kono N."/>
            <person name="Nakamura H."/>
            <person name="Ohtoshi R."/>
            <person name="Moran D.A.P."/>
            <person name="Shinohara A."/>
            <person name="Yoshida Y."/>
            <person name="Fujiwara M."/>
            <person name="Mori M."/>
            <person name="Tomita M."/>
            <person name="Arakawa K."/>
        </authorList>
    </citation>
    <scope>NUCLEOTIDE SEQUENCE [LARGE SCALE GENOMIC DNA]</scope>
</reference>
<keyword evidence="2" id="KW-1185">Reference proteome</keyword>
<dbReference type="PANTHER" id="PTHR31139">
    <property type="entry name" value="ECTOPIC P GRANULES PROTEIN 5 HOMOLOG"/>
    <property type="match status" value="1"/>
</dbReference>
<protein>
    <submittedName>
        <fullName evidence="1">Ectopic P granules protein 5</fullName>
    </submittedName>
</protein>
<evidence type="ECO:0000313" key="1">
    <source>
        <dbReference type="EMBL" id="GBM18124.1"/>
    </source>
</evidence>
<dbReference type="AlphaFoldDB" id="A0A4Y2DQR5"/>
<proteinExistence type="predicted"/>
<dbReference type="EMBL" id="BGPR01000398">
    <property type="protein sequence ID" value="GBM18124.1"/>
    <property type="molecule type" value="Genomic_DNA"/>
</dbReference>
<dbReference type="InterPro" id="IPR051436">
    <property type="entry name" value="Autophagy-related_EPG5"/>
</dbReference>
<dbReference type="PANTHER" id="PTHR31139:SF4">
    <property type="entry name" value="ECTOPIC P GRANULES PROTEIN 5 HOMOLOG"/>
    <property type="match status" value="1"/>
</dbReference>
<dbReference type="OrthoDB" id="75419at2759"/>
<sequence>MLWNILWIFHSSKSLEANVYLEKDIDLKLNDDLIISTFIKKLSTFDQCDQLYLLNAFKSISLCGNPEKEFLCFIVHEVFEVTFGKNALCHLSKEGAVVLACIMKKYPDLLTTLLKEVKVNADDSVNHSLVMFEELDLSEWIPKCDDIRFIREWLLELPLSSPKNFLGRMLLSKMNWDFSNQGELALPLELHRETAVLVLEAYMKFDRKGNEWSVSNGLAQMLQFATVGNYAREEEGFVPWAWDLLFSLKLHALDKKFPMWVQIYDGFLDIDFLPDPFEELWLQPLLNGYEEKHPVACYLFLVMTNIGHNVRRLMIEGLQCLTALVKSRQYLAAIQSLYYILPFFVKNSEELLSQTE</sequence>
<accession>A0A4Y2DQR5</accession>
<comment type="caution">
    <text evidence="1">The sequence shown here is derived from an EMBL/GenBank/DDBJ whole genome shotgun (WGS) entry which is preliminary data.</text>
</comment>
<dbReference type="GO" id="GO:0097352">
    <property type="term" value="P:autophagosome maturation"/>
    <property type="evidence" value="ECO:0007669"/>
    <property type="project" value="TreeGrafter"/>
</dbReference>
<organism evidence="1 2">
    <name type="scientific">Araneus ventricosus</name>
    <name type="common">Orbweaver spider</name>
    <name type="synonym">Epeira ventricosa</name>
    <dbReference type="NCBI Taxonomy" id="182803"/>
    <lineage>
        <taxon>Eukaryota</taxon>
        <taxon>Metazoa</taxon>
        <taxon>Ecdysozoa</taxon>
        <taxon>Arthropoda</taxon>
        <taxon>Chelicerata</taxon>
        <taxon>Arachnida</taxon>
        <taxon>Araneae</taxon>
        <taxon>Araneomorphae</taxon>
        <taxon>Entelegynae</taxon>
        <taxon>Araneoidea</taxon>
        <taxon>Araneidae</taxon>
        <taxon>Araneus</taxon>
    </lineage>
</organism>
<dbReference type="GO" id="GO:0005737">
    <property type="term" value="C:cytoplasm"/>
    <property type="evidence" value="ECO:0007669"/>
    <property type="project" value="TreeGrafter"/>
</dbReference>
<dbReference type="Proteomes" id="UP000499080">
    <property type="component" value="Unassembled WGS sequence"/>
</dbReference>
<gene>
    <name evidence="1" type="primary">Epg5_0</name>
    <name evidence="1" type="ORF">AVEN_75537_1</name>
</gene>